<dbReference type="InterPro" id="IPR011990">
    <property type="entry name" value="TPR-like_helical_dom_sf"/>
</dbReference>
<dbReference type="eggNOG" id="ENOG502ZS98">
    <property type="taxonomic scope" value="Bacteria"/>
</dbReference>
<keyword evidence="2" id="KW-1185">Reference proteome</keyword>
<dbReference type="EMBL" id="CP003273">
    <property type="protein sequence ID" value="AGL03066.1"/>
    <property type="molecule type" value="Genomic_DNA"/>
</dbReference>
<name>R4KTY7_9FIRM</name>
<dbReference type="KEGG" id="dgi:Desgi_3744"/>
<accession>R4KTY7</accession>
<organism evidence="1 2">
    <name type="scientific">Desulfoscipio gibsoniae DSM 7213</name>
    <dbReference type="NCBI Taxonomy" id="767817"/>
    <lineage>
        <taxon>Bacteria</taxon>
        <taxon>Bacillati</taxon>
        <taxon>Bacillota</taxon>
        <taxon>Clostridia</taxon>
        <taxon>Eubacteriales</taxon>
        <taxon>Desulfallaceae</taxon>
        <taxon>Desulfoscipio</taxon>
    </lineage>
</organism>
<gene>
    <name evidence="1" type="ORF">Desgi_3744</name>
</gene>
<dbReference type="SUPFAM" id="SSF48452">
    <property type="entry name" value="TPR-like"/>
    <property type="match status" value="1"/>
</dbReference>
<dbReference type="Proteomes" id="UP000013520">
    <property type="component" value="Chromosome"/>
</dbReference>
<dbReference type="RefSeq" id="WP_006520456.1">
    <property type="nucleotide sequence ID" value="NC_021184.1"/>
</dbReference>
<dbReference type="STRING" id="767817.Desgi_3744"/>
<reference evidence="1 2" key="1">
    <citation type="submission" date="2012-01" db="EMBL/GenBank/DDBJ databases">
        <title>Complete sequence of Desulfotomaculum gibsoniae DSM 7213.</title>
        <authorList>
            <consortium name="US DOE Joint Genome Institute"/>
            <person name="Lucas S."/>
            <person name="Han J."/>
            <person name="Lapidus A."/>
            <person name="Cheng J.-F."/>
            <person name="Goodwin L."/>
            <person name="Pitluck S."/>
            <person name="Peters L."/>
            <person name="Ovchinnikova G."/>
            <person name="Teshima H."/>
            <person name="Detter J.C."/>
            <person name="Han C."/>
            <person name="Tapia R."/>
            <person name="Land M."/>
            <person name="Hauser L."/>
            <person name="Kyrpides N."/>
            <person name="Ivanova N."/>
            <person name="Pagani I."/>
            <person name="Parshina S."/>
            <person name="Plugge C."/>
            <person name="Muyzer G."/>
            <person name="Kuever J."/>
            <person name="Ivanova A."/>
            <person name="Nazina T."/>
            <person name="Klenk H.-P."/>
            <person name="Brambilla E."/>
            <person name="Spring S."/>
            <person name="Stams A.F."/>
            <person name="Woyke T."/>
        </authorList>
    </citation>
    <scope>NUCLEOTIDE SEQUENCE [LARGE SCALE GENOMIC DNA]</scope>
    <source>
        <strain evidence="1 2">DSM 7213</strain>
    </source>
</reference>
<evidence type="ECO:0000313" key="2">
    <source>
        <dbReference type="Proteomes" id="UP000013520"/>
    </source>
</evidence>
<dbReference type="HOGENOM" id="CLU_1003728_0_0_9"/>
<dbReference type="Gene3D" id="1.25.40.10">
    <property type="entry name" value="Tetratricopeptide repeat domain"/>
    <property type="match status" value="1"/>
</dbReference>
<dbReference type="Pfam" id="PF04910">
    <property type="entry name" value="Tcf25"/>
    <property type="match status" value="1"/>
</dbReference>
<sequence length="277" mass="32583">MLPKLEVREPPPRFLPQEYKDMQGCDGMERNIAKHVLADVFMVTHNAKGRLETKAIYELLKRSYRSRQMEWHEECLQSAWEQYQYWLKSGNSSKIPARQQPGSRLRKKDAGYSYPIRLEKRGRNEWEFAWPSEMLNLMAKFDLGCERMENDDYKNAKRIFNSIIKACPYFIEAYLQLAVMEWNSGNLLQADGHYSQALEIGRSVLPANFRGKLPWEWEDNQPFLSTIYGLAMVKLRRGDTQSAKELLNWLIKLEPGDCFNARSILEDIKRGKMTWDD</sequence>
<dbReference type="OrthoDB" id="6399948at2"/>
<evidence type="ECO:0000313" key="1">
    <source>
        <dbReference type="EMBL" id="AGL03066.1"/>
    </source>
</evidence>
<dbReference type="AlphaFoldDB" id="R4KTY7"/>
<evidence type="ECO:0008006" key="3">
    <source>
        <dbReference type="Google" id="ProtNLM"/>
    </source>
</evidence>
<proteinExistence type="predicted"/>
<protein>
    <recommendedName>
        <fullName evidence="3">Tetratricopeptide repeat protein</fullName>
    </recommendedName>
</protein>
<dbReference type="InterPro" id="IPR019734">
    <property type="entry name" value="TPR_rpt"/>
</dbReference>
<dbReference type="InterPro" id="IPR006994">
    <property type="entry name" value="TCF25/Rqc1"/>
</dbReference>
<dbReference type="SMART" id="SM00028">
    <property type="entry name" value="TPR"/>
    <property type="match status" value="3"/>
</dbReference>